<proteinExistence type="predicted"/>
<dbReference type="Pfam" id="PF12847">
    <property type="entry name" value="Methyltransf_18"/>
    <property type="match status" value="1"/>
</dbReference>
<keyword evidence="1" id="KW-0489">Methyltransferase</keyword>
<protein>
    <submittedName>
        <fullName evidence="1">Class I SAM-dependent methyltransferase</fullName>
    </submittedName>
</protein>
<dbReference type="GeneID" id="90531880"/>
<keyword evidence="1" id="KW-0808">Transferase</keyword>
<name>A0ABT1S0N8_9FIRM</name>
<comment type="caution">
    <text evidence="1">The sequence shown here is derived from an EMBL/GenBank/DDBJ whole genome shotgun (WGS) entry which is preliminary data.</text>
</comment>
<evidence type="ECO:0000313" key="1">
    <source>
        <dbReference type="EMBL" id="MCQ4840501.1"/>
    </source>
</evidence>
<dbReference type="PANTHER" id="PTHR38451">
    <property type="entry name" value="TRNA (ADENINE(22)-N(1))-METHYLTRANSFERASE"/>
    <property type="match status" value="1"/>
</dbReference>
<gene>
    <name evidence="1" type="ORF">NE695_11315</name>
</gene>
<keyword evidence="2" id="KW-1185">Reference proteome</keyword>
<evidence type="ECO:0000313" key="2">
    <source>
        <dbReference type="Proteomes" id="UP001524473"/>
    </source>
</evidence>
<dbReference type="SUPFAM" id="SSF53335">
    <property type="entry name" value="S-adenosyl-L-methionine-dependent methyltransferases"/>
    <property type="match status" value="1"/>
</dbReference>
<dbReference type="Proteomes" id="UP001524473">
    <property type="component" value="Unassembled WGS sequence"/>
</dbReference>
<dbReference type="InterPro" id="IPR029063">
    <property type="entry name" value="SAM-dependent_MTases_sf"/>
</dbReference>
<dbReference type="PANTHER" id="PTHR38451:SF1">
    <property type="entry name" value="TRNA (ADENINE(22)-N(1))-METHYLTRANSFERASE"/>
    <property type="match status" value="1"/>
</dbReference>
<sequence length="234" mass="25591">MERPLFQLGGRLAACARLVRSGRPMADIGTDHAYLPIWLIKNSIVPRAVAADIRSGPLAAARKNAEKYGVTEQLALVLSDGLEALSPQDADDVVIAGMGGELMLRMVKETEWLKNPEKRLILQPMSSTLELREGLAESGFSVQEEIAAEDGGKVYSAFSVQYISTKPETDTFYPYLGKLAPGTAAVRLYAEKVVRELKNRAVGAACEGREREAEKLRELVRAVEIQFIGEKGET</sequence>
<dbReference type="GO" id="GO:0032259">
    <property type="term" value="P:methylation"/>
    <property type="evidence" value="ECO:0007669"/>
    <property type="project" value="UniProtKB-KW"/>
</dbReference>
<dbReference type="Gene3D" id="3.40.50.150">
    <property type="entry name" value="Vaccinia Virus protein VP39"/>
    <property type="match status" value="1"/>
</dbReference>
<accession>A0ABT1S0N8</accession>
<organism evidence="1 2">
    <name type="scientific">Neglectibacter timonensis</name>
    <dbReference type="NCBI Taxonomy" id="1776382"/>
    <lineage>
        <taxon>Bacteria</taxon>
        <taxon>Bacillati</taxon>
        <taxon>Bacillota</taxon>
        <taxon>Clostridia</taxon>
        <taxon>Eubacteriales</taxon>
        <taxon>Oscillospiraceae</taxon>
        <taxon>Neglectibacter</taxon>
    </lineage>
</organism>
<dbReference type="EMBL" id="JANFZH010000024">
    <property type="protein sequence ID" value="MCQ4840501.1"/>
    <property type="molecule type" value="Genomic_DNA"/>
</dbReference>
<dbReference type="RefSeq" id="WP_066864186.1">
    <property type="nucleotide sequence ID" value="NZ_CABKVV010000013.1"/>
</dbReference>
<reference evidence="1 2" key="1">
    <citation type="submission" date="2022-06" db="EMBL/GenBank/DDBJ databases">
        <title>Isolation of gut microbiota from human fecal samples.</title>
        <authorList>
            <person name="Pamer E.G."/>
            <person name="Barat B."/>
            <person name="Waligurski E."/>
            <person name="Medina S."/>
            <person name="Paddock L."/>
            <person name="Mostad J."/>
        </authorList>
    </citation>
    <scope>NUCLEOTIDE SEQUENCE [LARGE SCALE GENOMIC DNA]</scope>
    <source>
        <strain evidence="1 2">DFI.9.73</strain>
    </source>
</reference>
<dbReference type="GO" id="GO:0008168">
    <property type="term" value="F:methyltransferase activity"/>
    <property type="evidence" value="ECO:0007669"/>
    <property type="project" value="UniProtKB-KW"/>
</dbReference>